<dbReference type="RefSeq" id="WP_248591482.1">
    <property type="nucleotide sequence ID" value="NZ_BAABEB010000011.1"/>
</dbReference>
<accession>A0ABY4LA21</accession>
<gene>
    <name evidence="2" type="ORF">FOF52_20135</name>
</gene>
<keyword evidence="3" id="KW-1185">Reference proteome</keyword>
<reference evidence="2 3" key="1">
    <citation type="submission" date="2020-04" db="EMBL/GenBank/DDBJ databases">
        <title>Thermobifida alba genome sequencing and assembly.</title>
        <authorList>
            <person name="Luzics S."/>
            <person name="Horvath B."/>
            <person name="Nagy I."/>
            <person name="Toth A."/>
            <person name="Nagy I."/>
            <person name="Kukolya J."/>
        </authorList>
    </citation>
    <scope>NUCLEOTIDE SEQUENCE [LARGE SCALE GENOMIC DNA]</scope>
    <source>
        <strain evidence="2 3">DSM 43795</strain>
    </source>
</reference>
<dbReference type="Proteomes" id="UP000832041">
    <property type="component" value="Chromosome"/>
</dbReference>
<keyword evidence="1" id="KW-0472">Membrane</keyword>
<keyword evidence="1" id="KW-0812">Transmembrane</keyword>
<protein>
    <submittedName>
        <fullName evidence="2">Uncharacterized protein</fullName>
    </submittedName>
</protein>
<feature type="transmembrane region" description="Helical" evidence="1">
    <location>
        <begin position="12"/>
        <end position="32"/>
    </location>
</feature>
<dbReference type="EMBL" id="CP051627">
    <property type="protein sequence ID" value="UPT22967.1"/>
    <property type="molecule type" value="Genomic_DNA"/>
</dbReference>
<sequence>MPWTVPGEVEFGPVALTLTLVLLATAVALSLWPEHRRIVAAVRSWESVPDELFRFHRTRILVYTALLAVEVAVLATAVSLPPEAVGWAPVDLSATVHTFRSLAAVLDGVPPPIIWSVSVMVALLGLLALGVVAAQGAVKIWAVRLQRQAKLPFDVLFQAARESSPEERARAARAAYPRTVAQRRRATAVTALGEAETALRCYGIFPALLIGELGLPVPVAWAVLAAYFLLSYRPFAEDWREAALQAHVHVAAMALYLFFLPGSLLVPLLATAGNSLYTALSPVAGADPEGTAETPGTEEPR</sequence>
<keyword evidence="1" id="KW-1133">Transmembrane helix</keyword>
<feature type="transmembrane region" description="Helical" evidence="1">
    <location>
        <begin position="113"/>
        <end position="138"/>
    </location>
</feature>
<evidence type="ECO:0000256" key="1">
    <source>
        <dbReference type="SAM" id="Phobius"/>
    </source>
</evidence>
<name>A0ABY4LA21_THEAE</name>
<organism evidence="2 3">
    <name type="scientific">Thermobifida alba</name>
    <name type="common">Thermomonospora alba</name>
    <dbReference type="NCBI Taxonomy" id="53522"/>
    <lineage>
        <taxon>Bacteria</taxon>
        <taxon>Bacillati</taxon>
        <taxon>Actinomycetota</taxon>
        <taxon>Actinomycetes</taxon>
        <taxon>Streptosporangiales</taxon>
        <taxon>Nocardiopsidaceae</taxon>
        <taxon>Thermobifida</taxon>
    </lineage>
</organism>
<evidence type="ECO:0000313" key="2">
    <source>
        <dbReference type="EMBL" id="UPT22967.1"/>
    </source>
</evidence>
<evidence type="ECO:0000313" key="3">
    <source>
        <dbReference type="Proteomes" id="UP000832041"/>
    </source>
</evidence>
<feature type="transmembrane region" description="Helical" evidence="1">
    <location>
        <begin position="250"/>
        <end position="270"/>
    </location>
</feature>
<proteinExistence type="predicted"/>
<feature type="transmembrane region" description="Helical" evidence="1">
    <location>
        <begin position="60"/>
        <end position="80"/>
    </location>
</feature>
<feature type="transmembrane region" description="Helical" evidence="1">
    <location>
        <begin position="207"/>
        <end position="230"/>
    </location>
</feature>